<evidence type="ECO:0000259" key="1">
    <source>
        <dbReference type="Pfam" id="PF00723"/>
    </source>
</evidence>
<sequence length="427" mass="49508">MLIVHNRTLSGLIKENYEPGDIQNIFELLERHGTFSFPVLSNGLFPAANLEESSLYTGYSNVWVRDNIYVAYAHFINGQRDTALRNVKTLGRYFAEHKWRLEKIIAGELDYNEPTNRPHVRFNGQNLSEIPQKWAHAQNDALGYFLWLFCKIHAETGTAISDEERKLLGLFVSYFEAIRYWGDEDSGHWEERRKIEASSIGIVARGLIELKKLLGKETSTGFYDAGVLDRLDHLIDKGITSLERILPAECIQPAPDKNRRFDAALLFLIYPMDIVSEEMADRILYDVTHNLQGDYGIRRYLGDSFWAADYKDQLKPEERTTDFSDDTTARDKLLKKGEEAQWCIFDPILSIIYGMRYKKYQKSHDRELQSYHFNRSLGQLTGEDSPFGPLRCPELYCLVRGRYLPNDTVPLLWTQANLWMAFRCMLS</sequence>
<dbReference type="SUPFAM" id="SSF48208">
    <property type="entry name" value="Six-hairpin glycosidases"/>
    <property type="match status" value="1"/>
</dbReference>
<dbReference type="STRING" id="43775.SAMN04489760_11844"/>
<dbReference type="InterPro" id="IPR008928">
    <property type="entry name" value="6-hairpin_glycosidase_sf"/>
</dbReference>
<feature type="domain" description="GH15-like" evidence="1">
    <location>
        <begin position="42"/>
        <end position="209"/>
    </location>
</feature>
<dbReference type="OrthoDB" id="5605254at2"/>
<dbReference type="Pfam" id="PF00723">
    <property type="entry name" value="Glyco_hydro_15"/>
    <property type="match status" value="1"/>
</dbReference>
<name>A0A1H7YVE6_9BACT</name>
<dbReference type="EMBL" id="FOBS01000018">
    <property type="protein sequence ID" value="SEM49881.1"/>
    <property type="molecule type" value="Genomic_DNA"/>
</dbReference>
<keyword evidence="3" id="KW-1185">Reference proteome</keyword>
<dbReference type="RefSeq" id="WP_093883949.1">
    <property type="nucleotide sequence ID" value="NZ_FOBS01000018.1"/>
</dbReference>
<dbReference type="GO" id="GO:0005975">
    <property type="term" value="P:carbohydrate metabolic process"/>
    <property type="evidence" value="ECO:0007669"/>
    <property type="project" value="InterPro"/>
</dbReference>
<gene>
    <name evidence="2" type="ORF">SAMN04489760_11844</name>
</gene>
<reference evidence="2 3" key="1">
    <citation type="submission" date="2016-10" db="EMBL/GenBank/DDBJ databases">
        <authorList>
            <person name="de Groot N.N."/>
        </authorList>
    </citation>
    <scope>NUCLEOTIDE SEQUENCE [LARGE SCALE GENOMIC DNA]</scope>
    <source>
        <strain evidence="2 3">DSM 8423</strain>
    </source>
</reference>
<dbReference type="AlphaFoldDB" id="A0A1H7YVE6"/>
<dbReference type="InterPro" id="IPR012341">
    <property type="entry name" value="6hp_glycosidase-like_sf"/>
</dbReference>
<keyword evidence="2" id="KW-0808">Transferase</keyword>
<dbReference type="InterPro" id="IPR011613">
    <property type="entry name" value="GH15-like"/>
</dbReference>
<keyword evidence="2" id="KW-0418">Kinase</keyword>
<evidence type="ECO:0000313" key="2">
    <source>
        <dbReference type="EMBL" id="SEM49881.1"/>
    </source>
</evidence>
<organism evidence="2 3">
    <name type="scientific">Syntrophus gentianae</name>
    <dbReference type="NCBI Taxonomy" id="43775"/>
    <lineage>
        <taxon>Bacteria</taxon>
        <taxon>Pseudomonadati</taxon>
        <taxon>Thermodesulfobacteriota</taxon>
        <taxon>Syntrophia</taxon>
        <taxon>Syntrophales</taxon>
        <taxon>Syntrophaceae</taxon>
        <taxon>Syntrophus</taxon>
    </lineage>
</organism>
<dbReference type="Gene3D" id="1.50.10.10">
    <property type="match status" value="1"/>
</dbReference>
<protein>
    <submittedName>
        <fullName evidence="2">Phosphorylase kinase alpha/beta subunit</fullName>
    </submittedName>
</protein>
<proteinExistence type="predicted"/>
<dbReference type="Proteomes" id="UP000198744">
    <property type="component" value="Unassembled WGS sequence"/>
</dbReference>
<evidence type="ECO:0000313" key="3">
    <source>
        <dbReference type="Proteomes" id="UP000198744"/>
    </source>
</evidence>
<dbReference type="GO" id="GO:0016301">
    <property type="term" value="F:kinase activity"/>
    <property type="evidence" value="ECO:0007669"/>
    <property type="project" value="UniProtKB-KW"/>
</dbReference>
<accession>A0A1H7YVE6</accession>